<dbReference type="AlphaFoldDB" id="A0A2V3PSG4"/>
<name>A0A2V3PSG4_9BACT</name>
<organism evidence="1 2">
    <name type="scientific">Dysgonomonas alginatilytica</name>
    <dbReference type="NCBI Taxonomy" id="1605892"/>
    <lineage>
        <taxon>Bacteria</taxon>
        <taxon>Pseudomonadati</taxon>
        <taxon>Bacteroidota</taxon>
        <taxon>Bacteroidia</taxon>
        <taxon>Bacteroidales</taxon>
        <taxon>Dysgonomonadaceae</taxon>
        <taxon>Dysgonomonas</taxon>
    </lineage>
</organism>
<protein>
    <submittedName>
        <fullName evidence="1">Uncharacterized protein DUF4419</fullName>
    </submittedName>
</protein>
<evidence type="ECO:0000313" key="1">
    <source>
        <dbReference type="EMBL" id="PXV65554.1"/>
    </source>
</evidence>
<evidence type="ECO:0000313" key="2">
    <source>
        <dbReference type="Proteomes" id="UP000247973"/>
    </source>
</evidence>
<dbReference type="InterPro" id="IPR025533">
    <property type="entry name" value="DUF4419"/>
</dbReference>
<dbReference type="PANTHER" id="PTHR31252">
    <property type="entry name" value="DUF4419 DOMAIN-CONTAINING PROTEIN"/>
    <property type="match status" value="1"/>
</dbReference>
<accession>A0A2V3PSG4</accession>
<sequence>MQTLISINISKYILVTGFLCIFSCKNATKAEVAEIKRDPIVLVNDSDVIYPQVSTPYLKDMYADTKITFQIEDLKRVDTTLDEEGLHTIFENIIKDDFDKARGYSEDKDIDIEYNIKSYYNGPEKLVNFGNYSFFRGMYKAYADHRPFVLSPDIIWLLISQGFANHVNNNAEELRNLFVNFEDKATLVVHYDSNDKNLTWEDMFSTFSTQIAHFTGNYLIDNLKNDFTTTTAISKTVSEITIMSATEPYFEYWASVTVCGIPEITLEGTPEDWGKVLTKAQYLKKYKLSWWINELEPVLKEFINASKGNINKEFWKNIFKHHESEMCGDPSTVDGWIVKFFPYLMEGKRTDLKTISLDDKLAPELVKVDLKYKFSNGKEDKIIPLEIWAGFIGLRQDKKTFALKPEMGWMIRKKDSKNITLKHYFENDDPVKTFMFTTSEIPKELLQIKEVDWLVISFTKDINIPDEMANMKIKTLSLSGEISNKEIKRVCRMFPDTELEINNKKYNKISE</sequence>
<dbReference type="RefSeq" id="WP_245904049.1">
    <property type="nucleotide sequence ID" value="NZ_QICL01000007.1"/>
</dbReference>
<keyword evidence="2" id="KW-1185">Reference proteome</keyword>
<dbReference type="EMBL" id="QICL01000007">
    <property type="protein sequence ID" value="PXV65554.1"/>
    <property type="molecule type" value="Genomic_DNA"/>
</dbReference>
<gene>
    <name evidence="1" type="ORF">CLV62_107151</name>
</gene>
<reference evidence="1 2" key="1">
    <citation type="submission" date="2018-03" db="EMBL/GenBank/DDBJ databases">
        <title>Genomic Encyclopedia of Archaeal and Bacterial Type Strains, Phase II (KMG-II): from individual species to whole genera.</title>
        <authorList>
            <person name="Goeker M."/>
        </authorList>
    </citation>
    <scope>NUCLEOTIDE SEQUENCE [LARGE SCALE GENOMIC DNA]</scope>
    <source>
        <strain evidence="1 2">DSM 100214</strain>
    </source>
</reference>
<dbReference type="Pfam" id="PF14388">
    <property type="entry name" value="DUF4419"/>
    <property type="match status" value="1"/>
</dbReference>
<comment type="caution">
    <text evidence="1">The sequence shown here is derived from an EMBL/GenBank/DDBJ whole genome shotgun (WGS) entry which is preliminary data.</text>
</comment>
<dbReference type="Proteomes" id="UP000247973">
    <property type="component" value="Unassembled WGS sequence"/>
</dbReference>
<proteinExistence type="predicted"/>
<dbReference type="PANTHER" id="PTHR31252:SF11">
    <property type="entry name" value="DUF4419 DOMAIN-CONTAINING PROTEIN"/>
    <property type="match status" value="1"/>
</dbReference>